<dbReference type="InterPro" id="IPR051910">
    <property type="entry name" value="ComF/GntX_DNA_util-trans"/>
</dbReference>
<dbReference type="CDD" id="cd06223">
    <property type="entry name" value="PRTases_typeI"/>
    <property type="match status" value="1"/>
</dbReference>
<evidence type="ECO:0000256" key="1">
    <source>
        <dbReference type="ARBA" id="ARBA00008007"/>
    </source>
</evidence>
<dbReference type="PANTHER" id="PTHR47505:SF1">
    <property type="entry name" value="DNA UTILIZATION PROTEIN YHGH"/>
    <property type="match status" value="1"/>
</dbReference>
<evidence type="ECO:0008006" key="4">
    <source>
        <dbReference type="Google" id="ProtNLM"/>
    </source>
</evidence>
<name>A0A1F7X738_9BACT</name>
<evidence type="ECO:0000313" key="2">
    <source>
        <dbReference type="EMBL" id="OGM10539.1"/>
    </source>
</evidence>
<accession>A0A1F7X738</accession>
<dbReference type="InterPro" id="IPR029057">
    <property type="entry name" value="PRTase-like"/>
</dbReference>
<dbReference type="PANTHER" id="PTHR47505">
    <property type="entry name" value="DNA UTILIZATION PROTEIN YHGH"/>
    <property type="match status" value="1"/>
</dbReference>
<comment type="caution">
    <text evidence="2">The sequence shown here is derived from an EMBL/GenBank/DDBJ whole genome shotgun (WGS) entry which is preliminary data.</text>
</comment>
<sequence length="222" mass="25822">MDLFDFMFPKKCLECGKEGRYICFSCLKKLPQIKQKCPYCEKASIDGATHIKCIKKFRIDGIYSLWPYQGVIRKAILNLKFNFAQVVADELSEYMFFILKKLPVFPKNSVITPIPLHFLRKNFRGFNQSDIIAKSLCERMGWVYDSNILQRKLIRKSQTELRQDERAENIKGVFSLISDRQPLSIDYILFDDVCTTGSTLKEATKVLKRKGIKKVWGLTIAR</sequence>
<protein>
    <recommendedName>
        <fullName evidence="4">Double zinc ribbon domain-containing protein</fullName>
    </recommendedName>
</protein>
<comment type="similarity">
    <text evidence="1">Belongs to the ComF/GntX family.</text>
</comment>
<gene>
    <name evidence="2" type="ORF">A2159_03470</name>
</gene>
<dbReference type="InterPro" id="IPR000836">
    <property type="entry name" value="PRTase_dom"/>
</dbReference>
<dbReference type="SUPFAM" id="SSF53271">
    <property type="entry name" value="PRTase-like"/>
    <property type="match status" value="1"/>
</dbReference>
<dbReference type="Proteomes" id="UP000179219">
    <property type="component" value="Unassembled WGS sequence"/>
</dbReference>
<organism evidence="2 3">
    <name type="scientific">Candidatus Woesebacteria bacterium RBG_13_34_9</name>
    <dbReference type="NCBI Taxonomy" id="1802477"/>
    <lineage>
        <taxon>Bacteria</taxon>
        <taxon>Candidatus Woeseibacteriota</taxon>
    </lineage>
</organism>
<dbReference type="Gene3D" id="3.40.50.2020">
    <property type="match status" value="1"/>
</dbReference>
<proteinExistence type="inferred from homology"/>
<evidence type="ECO:0000313" key="3">
    <source>
        <dbReference type="Proteomes" id="UP000179219"/>
    </source>
</evidence>
<reference evidence="2 3" key="1">
    <citation type="journal article" date="2016" name="Nat. Commun.">
        <title>Thousands of microbial genomes shed light on interconnected biogeochemical processes in an aquifer system.</title>
        <authorList>
            <person name="Anantharaman K."/>
            <person name="Brown C.T."/>
            <person name="Hug L.A."/>
            <person name="Sharon I."/>
            <person name="Castelle C.J."/>
            <person name="Probst A.J."/>
            <person name="Thomas B.C."/>
            <person name="Singh A."/>
            <person name="Wilkins M.J."/>
            <person name="Karaoz U."/>
            <person name="Brodie E.L."/>
            <person name="Williams K.H."/>
            <person name="Hubbard S.S."/>
            <person name="Banfield J.F."/>
        </authorList>
    </citation>
    <scope>NUCLEOTIDE SEQUENCE [LARGE SCALE GENOMIC DNA]</scope>
</reference>
<dbReference type="EMBL" id="MGFP01000006">
    <property type="protein sequence ID" value="OGM10539.1"/>
    <property type="molecule type" value="Genomic_DNA"/>
</dbReference>
<dbReference type="AlphaFoldDB" id="A0A1F7X738"/>